<feature type="transmembrane region" description="Helical" evidence="2">
    <location>
        <begin position="33"/>
        <end position="51"/>
    </location>
</feature>
<dbReference type="EMBL" id="MWQY01000008">
    <property type="protein sequence ID" value="ORC35634.1"/>
    <property type="molecule type" value="Genomic_DNA"/>
</dbReference>
<dbReference type="InterPro" id="IPR038765">
    <property type="entry name" value="Papain-like_cys_pep_sf"/>
</dbReference>
<protein>
    <recommendedName>
        <fullName evidence="3">Transglutaminase-like domain-containing protein</fullName>
    </recommendedName>
</protein>
<feature type="region of interest" description="Disordered" evidence="1">
    <location>
        <begin position="216"/>
        <end position="278"/>
    </location>
</feature>
<dbReference type="Gene3D" id="3.10.620.30">
    <property type="match status" value="1"/>
</dbReference>
<feature type="transmembrane region" description="Helical" evidence="2">
    <location>
        <begin position="83"/>
        <end position="101"/>
    </location>
</feature>
<evidence type="ECO:0000256" key="1">
    <source>
        <dbReference type="SAM" id="MobiDB-lite"/>
    </source>
</evidence>
<feature type="transmembrane region" description="Helical" evidence="2">
    <location>
        <begin position="599"/>
        <end position="618"/>
    </location>
</feature>
<dbReference type="InterPro" id="IPR052901">
    <property type="entry name" value="Bact_TGase-like"/>
</dbReference>
<sequence length="733" mass="82489">MTILFILRSLLYLFALAIPFAHSGVVIDYDLYGLGLYFLLIPGQAVLAFFFSPPARRLKHSLLAAGLFQLVLSLLFAGGVSGILQYLLLGSWSFLSTWLLFRFRWRIAAVPELIFLAAVYLRLVNFTRGLSSSAGVPDSLPQLLLFTGIAALLMQLLIIMLILRRRWEEPRGTWEYTSVLAVAVPLLLAAALLVPGDFVQHTVVFNQLFEPPEPEYRPLDEEAEGLPGGNLQGRSPLEGRRGRNGQPGLYGLPADRWGEGRRRGERDGEGEGSGTGGRQYAVMVVASPQDPTYLADGYYDSFDPVRGFGKALEMPLNEIVGRRLLETWFNPLIPRDRSRLNTEIFTLSTRPERTLAYLPLRAEPTIFDPSVHPFTYSYPHVAAISVSDPYDWVTSRDYSSREREQLSGELEIDMDPAAEERFRSYLEPVLAEAEGPGEKILAILKSFEELQYEIGFDEDVSVAAMEHFLFTSKSGDCTEFSNTAAILGRLAGIPSRVVTGYLASEGLQTMSHLQGLMLLRESIPSLKDHPLEELYLVTTAHRHSWPQFYLPDYGWIDFESTQYAIPPLPGGDPNSQDVVIPLIENRTVAGRDFQIPWNLLRQVMLSLFILLFAALYAYRYGREILLRHLASRPGRKGLLSAEKLLLSLLANEGLRLKKRSETPREYAEVVPELGPFVGIYEKLRFKPGISTEEEKKLRKELLDELHKAVSLRRRRGLKGALYRLLNLKGVVFP</sequence>
<dbReference type="PANTHER" id="PTHR42736:SF1">
    <property type="entry name" value="PROTEIN-GLUTAMINE GAMMA-GLUTAMYLTRANSFERASE"/>
    <property type="match status" value="1"/>
</dbReference>
<dbReference type="SMART" id="SM00460">
    <property type="entry name" value="TGc"/>
    <property type="match status" value="1"/>
</dbReference>
<feature type="transmembrane region" description="Helical" evidence="2">
    <location>
        <begin position="143"/>
        <end position="163"/>
    </location>
</feature>
<keyword evidence="2" id="KW-0472">Membrane</keyword>
<feature type="compositionally biased region" description="Basic and acidic residues" evidence="1">
    <location>
        <begin position="256"/>
        <end position="269"/>
    </location>
</feature>
<dbReference type="Proteomes" id="UP000192343">
    <property type="component" value="Unassembled WGS sequence"/>
</dbReference>
<reference evidence="4 5" key="1">
    <citation type="submission" date="2017-03" db="EMBL/GenBank/DDBJ databases">
        <title>Draft Genome sequence of Marispirochaeta sp. strain JC444.</title>
        <authorList>
            <person name="Shivani Y."/>
            <person name="Subhash Y."/>
            <person name="Sasikala C."/>
            <person name="Ramana C."/>
        </authorList>
    </citation>
    <scope>NUCLEOTIDE SEQUENCE [LARGE SCALE GENOMIC DNA]</scope>
    <source>
        <strain evidence="4 5">JC444</strain>
    </source>
</reference>
<gene>
    <name evidence="4" type="ORF">B4O97_08290</name>
</gene>
<evidence type="ECO:0000313" key="5">
    <source>
        <dbReference type="Proteomes" id="UP000192343"/>
    </source>
</evidence>
<evidence type="ECO:0000256" key="2">
    <source>
        <dbReference type="SAM" id="Phobius"/>
    </source>
</evidence>
<dbReference type="Pfam" id="PF01841">
    <property type="entry name" value="Transglut_core"/>
    <property type="match status" value="1"/>
</dbReference>
<dbReference type="OrthoDB" id="9787782at2"/>
<dbReference type="AlphaFoldDB" id="A0A1Y1RYR0"/>
<dbReference type="InterPro" id="IPR002931">
    <property type="entry name" value="Transglutaminase-like"/>
</dbReference>
<feature type="domain" description="Transglutaminase-like" evidence="3">
    <location>
        <begin position="469"/>
        <end position="562"/>
    </location>
</feature>
<evidence type="ECO:0000313" key="4">
    <source>
        <dbReference type="EMBL" id="ORC35634.1"/>
    </source>
</evidence>
<evidence type="ECO:0000259" key="3">
    <source>
        <dbReference type="SMART" id="SM00460"/>
    </source>
</evidence>
<keyword evidence="5" id="KW-1185">Reference proteome</keyword>
<proteinExistence type="predicted"/>
<dbReference type="STRING" id="1963862.B4O97_08290"/>
<feature type="transmembrane region" description="Helical" evidence="2">
    <location>
        <begin position="175"/>
        <end position="194"/>
    </location>
</feature>
<accession>A0A1Y1RYR0</accession>
<comment type="caution">
    <text evidence="4">The sequence shown here is derived from an EMBL/GenBank/DDBJ whole genome shotgun (WGS) entry which is preliminary data.</text>
</comment>
<name>A0A1Y1RYR0_9SPIO</name>
<dbReference type="RefSeq" id="WP_083049927.1">
    <property type="nucleotide sequence ID" value="NZ_MWQY01000008.1"/>
</dbReference>
<organism evidence="4 5">
    <name type="scientific">Marispirochaeta aestuarii</name>
    <dbReference type="NCBI Taxonomy" id="1963862"/>
    <lineage>
        <taxon>Bacteria</taxon>
        <taxon>Pseudomonadati</taxon>
        <taxon>Spirochaetota</taxon>
        <taxon>Spirochaetia</taxon>
        <taxon>Spirochaetales</taxon>
        <taxon>Spirochaetaceae</taxon>
        <taxon>Marispirochaeta</taxon>
    </lineage>
</organism>
<feature type="transmembrane region" description="Helical" evidence="2">
    <location>
        <begin position="113"/>
        <end position="131"/>
    </location>
</feature>
<keyword evidence="2" id="KW-0812">Transmembrane</keyword>
<dbReference type="SUPFAM" id="SSF54001">
    <property type="entry name" value="Cysteine proteinases"/>
    <property type="match status" value="1"/>
</dbReference>
<dbReference type="PANTHER" id="PTHR42736">
    <property type="entry name" value="PROTEIN-GLUTAMINE GAMMA-GLUTAMYLTRANSFERASE"/>
    <property type="match status" value="1"/>
</dbReference>
<keyword evidence="2" id="KW-1133">Transmembrane helix</keyword>